<name>A0ABP4C9P8_9ACTN</name>
<keyword evidence="9" id="KW-1133">Transmembrane helix</keyword>
<comment type="caution">
    <text evidence="12">The sequence shown here is derived from an EMBL/GenBank/DDBJ whole genome shotgun (WGS) entry which is preliminary data.</text>
</comment>
<feature type="domain" description="Histidine kinase/HSP90-like ATPase" evidence="10">
    <location>
        <begin position="267"/>
        <end position="351"/>
    </location>
</feature>
<feature type="transmembrane region" description="Helical" evidence="9">
    <location>
        <begin position="119"/>
        <end position="139"/>
    </location>
</feature>
<keyword evidence="8" id="KW-0902">Two-component regulatory system</keyword>
<keyword evidence="6" id="KW-0418">Kinase</keyword>
<evidence type="ECO:0000256" key="2">
    <source>
        <dbReference type="ARBA" id="ARBA00012438"/>
    </source>
</evidence>
<feature type="transmembrane region" description="Helical" evidence="9">
    <location>
        <begin position="80"/>
        <end position="99"/>
    </location>
</feature>
<evidence type="ECO:0000256" key="9">
    <source>
        <dbReference type="SAM" id="Phobius"/>
    </source>
</evidence>
<dbReference type="InterPro" id="IPR011712">
    <property type="entry name" value="Sig_transdc_His_kin_sub3_dim/P"/>
</dbReference>
<evidence type="ECO:0000313" key="13">
    <source>
        <dbReference type="Proteomes" id="UP001500665"/>
    </source>
</evidence>
<keyword evidence="5" id="KW-0547">Nucleotide-binding</keyword>
<feature type="transmembrane region" description="Helical" evidence="9">
    <location>
        <begin position="7"/>
        <end position="27"/>
    </location>
</feature>
<gene>
    <name evidence="12" type="ORF">GCM10009550_53260</name>
</gene>
<dbReference type="PANTHER" id="PTHR24421:SF10">
    <property type="entry name" value="NITRATE_NITRITE SENSOR PROTEIN NARQ"/>
    <property type="match status" value="1"/>
</dbReference>
<evidence type="ECO:0000256" key="7">
    <source>
        <dbReference type="ARBA" id="ARBA00022840"/>
    </source>
</evidence>
<comment type="catalytic activity">
    <reaction evidence="1">
        <text>ATP + protein L-histidine = ADP + protein N-phospho-L-histidine.</text>
        <dbReference type="EC" id="2.7.13.3"/>
    </reaction>
</comment>
<evidence type="ECO:0000256" key="1">
    <source>
        <dbReference type="ARBA" id="ARBA00000085"/>
    </source>
</evidence>
<evidence type="ECO:0000259" key="11">
    <source>
        <dbReference type="Pfam" id="PF07730"/>
    </source>
</evidence>
<keyword evidence="9" id="KW-0472">Membrane</keyword>
<keyword evidence="4" id="KW-0808">Transferase</keyword>
<evidence type="ECO:0000313" key="12">
    <source>
        <dbReference type="EMBL" id="GAA0961130.1"/>
    </source>
</evidence>
<keyword evidence="9" id="KW-0812">Transmembrane</keyword>
<dbReference type="EC" id="2.7.13.3" evidence="2"/>
<evidence type="ECO:0000259" key="10">
    <source>
        <dbReference type="Pfam" id="PF02518"/>
    </source>
</evidence>
<dbReference type="CDD" id="cd16917">
    <property type="entry name" value="HATPase_UhpB-NarQ-NarX-like"/>
    <property type="match status" value="1"/>
</dbReference>
<dbReference type="Gene3D" id="3.30.565.10">
    <property type="entry name" value="Histidine kinase-like ATPase, C-terminal domain"/>
    <property type="match status" value="1"/>
</dbReference>
<dbReference type="Pfam" id="PF07730">
    <property type="entry name" value="HisKA_3"/>
    <property type="match status" value="1"/>
</dbReference>
<reference evidence="13" key="1">
    <citation type="journal article" date="2019" name="Int. J. Syst. Evol. Microbiol.">
        <title>The Global Catalogue of Microorganisms (GCM) 10K type strain sequencing project: providing services to taxonomists for standard genome sequencing and annotation.</title>
        <authorList>
            <consortium name="The Broad Institute Genomics Platform"/>
            <consortium name="The Broad Institute Genome Sequencing Center for Infectious Disease"/>
            <person name="Wu L."/>
            <person name="Ma J."/>
        </authorList>
    </citation>
    <scope>NUCLEOTIDE SEQUENCE [LARGE SCALE GENOMIC DNA]</scope>
    <source>
        <strain evidence="13">JCM 10696</strain>
    </source>
</reference>
<dbReference type="Proteomes" id="UP001500665">
    <property type="component" value="Unassembled WGS sequence"/>
</dbReference>
<protein>
    <recommendedName>
        <fullName evidence="2">histidine kinase</fullName>
        <ecNumber evidence="2">2.7.13.3</ecNumber>
    </recommendedName>
</protein>
<keyword evidence="3" id="KW-0597">Phosphoprotein</keyword>
<feature type="transmembrane region" description="Helical" evidence="9">
    <location>
        <begin position="55"/>
        <end position="73"/>
    </location>
</feature>
<dbReference type="EMBL" id="BAAAHH010000025">
    <property type="protein sequence ID" value="GAA0961130.1"/>
    <property type="molecule type" value="Genomic_DNA"/>
</dbReference>
<evidence type="ECO:0000256" key="3">
    <source>
        <dbReference type="ARBA" id="ARBA00022553"/>
    </source>
</evidence>
<dbReference type="RefSeq" id="WP_344243701.1">
    <property type="nucleotide sequence ID" value="NZ_BAAAHH010000025.1"/>
</dbReference>
<evidence type="ECO:0000256" key="4">
    <source>
        <dbReference type="ARBA" id="ARBA00022679"/>
    </source>
</evidence>
<evidence type="ECO:0000256" key="5">
    <source>
        <dbReference type="ARBA" id="ARBA00022741"/>
    </source>
</evidence>
<accession>A0ABP4C9P8</accession>
<keyword evidence="7" id="KW-0067">ATP-binding</keyword>
<organism evidence="12 13">
    <name type="scientific">Actinocorallia libanotica</name>
    <dbReference type="NCBI Taxonomy" id="46162"/>
    <lineage>
        <taxon>Bacteria</taxon>
        <taxon>Bacillati</taxon>
        <taxon>Actinomycetota</taxon>
        <taxon>Actinomycetes</taxon>
        <taxon>Streptosporangiales</taxon>
        <taxon>Thermomonosporaceae</taxon>
        <taxon>Actinocorallia</taxon>
    </lineage>
</organism>
<feature type="domain" description="Signal transduction histidine kinase subgroup 3 dimerisation and phosphoacceptor" evidence="11">
    <location>
        <begin position="161"/>
        <end position="228"/>
    </location>
</feature>
<evidence type="ECO:0000256" key="8">
    <source>
        <dbReference type="ARBA" id="ARBA00023012"/>
    </source>
</evidence>
<evidence type="ECO:0000256" key="6">
    <source>
        <dbReference type="ARBA" id="ARBA00022777"/>
    </source>
</evidence>
<keyword evidence="13" id="KW-1185">Reference proteome</keyword>
<sequence>MLLNRRRLVAVDAVVAAGLVCSAFLAVREPPAPEPVAVSLAVAVALGAPVAVRRLWPLSACAVVVCAAAASFAARMIPDYAAPAPYACLVMVLYTVALAGRWEPLAAVSALAMLLAGQIGPRPLVLLALVAPWATGFYVKERRAFAARSAAQLAEQAVAEERLRIAREMHDIVAHSLGVITVQASIAAHVAEARPAEAGKTLGLIEETGRRALAEMRATLGVLRAPADLAPAPRLADLGSLAEHAASAGVEVRLDVADLPPLSPGLELAVYRIVQEAVTNVIKHAAPATCEVTVTRDLRITVVDDGPGAHGHVPGHGLTGIRERVGMYDGEFSAGPRPEGGFAVSAHLPLEAAR</sequence>
<dbReference type="Pfam" id="PF02518">
    <property type="entry name" value="HATPase_c"/>
    <property type="match status" value="1"/>
</dbReference>
<dbReference type="SUPFAM" id="SSF55874">
    <property type="entry name" value="ATPase domain of HSP90 chaperone/DNA topoisomerase II/histidine kinase"/>
    <property type="match status" value="1"/>
</dbReference>
<dbReference type="Gene3D" id="1.20.5.1930">
    <property type="match status" value="1"/>
</dbReference>
<dbReference type="InterPro" id="IPR003594">
    <property type="entry name" value="HATPase_dom"/>
</dbReference>
<dbReference type="PANTHER" id="PTHR24421">
    <property type="entry name" value="NITRATE/NITRITE SENSOR PROTEIN NARX-RELATED"/>
    <property type="match status" value="1"/>
</dbReference>
<dbReference type="InterPro" id="IPR050482">
    <property type="entry name" value="Sensor_HK_TwoCompSys"/>
</dbReference>
<dbReference type="InterPro" id="IPR036890">
    <property type="entry name" value="HATPase_C_sf"/>
</dbReference>
<proteinExistence type="predicted"/>